<dbReference type="AlphaFoldDB" id="B9Y668"/>
<name>B9Y668_9FIRM</name>
<dbReference type="EMBL" id="ACCF01000076">
    <property type="protein sequence ID" value="EEF68527.1"/>
    <property type="molecule type" value="Genomic_DNA"/>
</dbReference>
<dbReference type="Proteomes" id="UP000005950">
    <property type="component" value="Unassembled WGS sequence"/>
</dbReference>
<dbReference type="STRING" id="545696.HOLDEFILI_01300"/>
<comment type="caution">
    <text evidence="1">The sequence shown here is derived from an EMBL/GenBank/DDBJ whole genome shotgun (WGS) entry which is preliminary data.</text>
</comment>
<accession>B9Y668</accession>
<reference evidence="1 2" key="2">
    <citation type="submission" date="2009-02" db="EMBL/GenBank/DDBJ databases">
        <title>Draft genome sequence of Holdemania filiformis DSM 12042.</title>
        <authorList>
            <person name="Sudarsanam P."/>
            <person name="Ley R."/>
            <person name="Guruge J."/>
            <person name="Turnbaugh P.J."/>
            <person name="Mahowald M."/>
            <person name="Liep D."/>
            <person name="Gordon J."/>
        </authorList>
    </citation>
    <scope>NUCLEOTIDE SEQUENCE [LARGE SCALE GENOMIC DNA]</scope>
    <source>
        <strain evidence="1 2">DSM 12042</strain>
    </source>
</reference>
<reference evidence="1 2" key="1">
    <citation type="submission" date="2008-12" db="EMBL/GenBank/DDBJ databases">
        <authorList>
            <person name="Fulton L."/>
            <person name="Clifton S."/>
            <person name="Fulton B."/>
            <person name="Xu J."/>
            <person name="Minx P."/>
            <person name="Pepin K.H."/>
            <person name="Johnson M."/>
            <person name="Bhonagiri V."/>
            <person name="Nash W.E."/>
            <person name="Mardis E.R."/>
            <person name="Wilson R.K."/>
        </authorList>
    </citation>
    <scope>NUCLEOTIDE SEQUENCE [LARGE SCALE GENOMIC DNA]</scope>
    <source>
        <strain evidence="1 2">DSM 12042</strain>
    </source>
</reference>
<dbReference type="HOGENOM" id="CLU_3234588_0_0_9"/>
<gene>
    <name evidence="1" type="ORF">HOLDEFILI_01300</name>
</gene>
<protein>
    <submittedName>
        <fullName evidence="1">Uncharacterized protein</fullName>
    </submittedName>
</protein>
<organism evidence="1 2">
    <name type="scientific">Holdemania filiformis DSM 12042</name>
    <dbReference type="NCBI Taxonomy" id="545696"/>
    <lineage>
        <taxon>Bacteria</taxon>
        <taxon>Bacillati</taxon>
        <taxon>Bacillota</taxon>
        <taxon>Erysipelotrichia</taxon>
        <taxon>Erysipelotrichales</taxon>
        <taxon>Erysipelotrichaceae</taxon>
        <taxon>Holdemania</taxon>
    </lineage>
</organism>
<proteinExistence type="predicted"/>
<sequence length="43" mass="5035">MSPNISFFILIMQAVSLKKMKINKQNNFTYLDLCPRGKSKRET</sequence>
<evidence type="ECO:0000313" key="1">
    <source>
        <dbReference type="EMBL" id="EEF68527.1"/>
    </source>
</evidence>
<evidence type="ECO:0000313" key="2">
    <source>
        <dbReference type="Proteomes" id="UP000005950"/>
    </source>
</evidence>